<evidence type="ECO:0000313" key="1">
    <source>
        <dbReference type="EMBL" id="RNA15529.1"/>
    </source>
</evidence>
<dbReference type="EMBL" id="REGN01004929">
    <property type="protein sequence ID" value="RNA15529.1"/>
    <property type="molecule type" value="Genomic_DNA"/>
</dbReference>
<reference evidence="1 2" key="1">
    <citation type="journal article" date="2018" name="Sci. Rep.">
        <title>Genomic signatures of local adaptation to the degree of environmental predictability in rotifers.</title>
        <authorList>
            <person name="Franch-Gras L."/>
            <person name="Hahn C."/>
            <person name="Garcia-Roger E.M."/>
            <person name="Carmona M.J."/>
            <person name="Serra M."/>
            <person name="Gomez A."/>
        </authorList>
    </citation>
    <scope>NUCLEOTIDE SEQUENCE [LARGE SCALE GENOMIC DNA]</scope>
    <source>
        <strain evidence="1">HYR1</strain>
    </source>
</reference>
<dbReference type="Proteomes" id="UP000276133">
    <property type="component" value="Unassembled WGS sequence"/>
</dbReference>
<accession>A0A3M7QWD9</accession>
<organism evidence="1 2">
    <name type="scientific">Brachionus plicatilis</name>
    <name type="common">Marine rotifer</name>
    <name type="synonym">Brachionus muelleri</name>
    <dbReference type="NCBI Taxonomy" id="10195"/>
    <lineage>
        <taxon>Eukaryota</taxon>
        <taxon>Metazoa</taxon>
        <taxon>Spiralia</taxon>
        <taxon>Gnathifera</taxon>
        <taxon>Rotifera</taxon>
        <taxon>Eurotatoria</taxon>
        <taxon>Monogononta</taxon>
        <taxon>Pseudotrocha</taxon>
        <taxon>Ploima</taxon>
        <taxon>Brachionidae</taxon>
        <taxon>Brachionus</taxon>
    </lineage>
</organism>
<comment type="caution">
    <text evidence="1">The sequence shown here is derived from an EMBL/GenBank/DDBJ whole genome shotgun (WGS) entry which is preliminary data.</text>
</comment>
<keyword evidence="2" id="KW-1185">Reference proteome</keyword>
<gene>
    <name evidence="1" type="ORF">BpHYR1_010893</name>
</gene>
<protein>
    <submittedName>
        <fullName evidence="1">Uncharacterized protein</fullName>
    </submittedName>
</protein>
<sequence>MCDRICVAGNCDQRFGRHRIGAFSGRAIRLYALGSAYPRLWTSPCHEIDVCLTIELEVVDDWLAKCFHSLMANILKSKFGSAFRHTWLLFLHGDTLNMSNSLLLEVLVSGLLFLANGGEYGLELVVVIVAKVVNVVVIRPAAGQRAVGVLGHFVT</sequence>
<dbReference type="AlphaFoldDB" id="A0A3M7QWD9"/>
<name>A0A3M7QWD9_BRAPC</name>
<proteinExistence type="predicted"/>
<evidence type="ECO:0000313" key="2">
    <source>
        <dbReference type="Proteomes" id="UP000276133"/>
    </source>
</evidence>